<dbReference type="SUPFAM" id="SSF56300">
    <property type="entry name" value="Metallo-dependent phosphatases"/>
    <property type="match status" value="1"/>
</dbReference>
<dbReference type="InterPro" id="IPR029052">
    <property type="entry name" value="Metallo-depent_PP-like"/>
</dbReference>
<dbReference type="InterPro" id="IPR050535">
    <property type="entry name" value="DNA_Repair-Maintenance_Comp"/>
</dbReference>
<dbReference type="PANTHER" id="PTHR30337">
    <property type="entry name" value="COMPONENT OF ATP-DEPENDENT DSDNA EXONUCLEASE"/>
    <property type="match status" value="1"/>
</dbReference>
<gene>
    <name evidence="1" type="ORF">GCM10011572_50580</name>
</gene>
<accession>A0ABQ1LFH7</accession>
<reference evidence="2" key="1">
    <citation type="journal article" date="2019" name="Int. J. Syst. Evol. Microbiol.">
        <title>The Global Catalogue of Microorganisms (GCM) 10K type strain sequencing project: providing services to taxonomists for standard genome sequencing and annotation.</title>
        <authorList>
            <consortium name="The Broad Institute Genomics Platform"/>
            <consortium name="The Broad Institute Genome Sequencing Center for Infectious Disease"/>
            <person name="Wu L."/>
            <person name="Ma J."/>
        </authorList>
    </citation>
    <scope>NUCLEOTIDE SEQUENCE [LARGE SCALE GENOMIC DNA]</scope>
    <source>
        <strain evidence="2">CGMCC 1.15931</strain>
    </source>
</reference>
<dbReference type="EMBL" id="BMKG01000035">
    <property type="protein sequence ID" value="GGC22971.1"/>
    <property type="molecule type" value="Genomic_DNA"/>
</dbReference>
<proteinExistence type="predicted"/>
<comment type="caution">
    <text evidence="1">The sequence shown here is derived from an EMBL/GenBank/DDBJ whole genome shotgun (WGS) entry which is preliminary data.</text>
</comment>
<sequence length="328" mass="35920">MGGRYQALVADHLEQVVLTQAREWVRSPGWRFDKVPPDAHLLCSCVPTLNKASLAAAVGAADAASVMGEHIATVLRGFSHANAWARSHGIPTIGVAHGTVNDCETEHGVPMAGLDHEFTANDLLAAGADAFMLGHIHLHQTWSRGRQLIAYPGSVGRNHYGERGDKVFLIWNLDTDGATFEAIPTPARTMTEFSFAGPPDMAELEAWTTTHDVAGTWVRIRWTYLEEEQSSIDRSRIEALFRGAANLKLEGRMVPLACTRATGITQHLTLEEKVQRWASIAEVDSAPLIAALDDLRRYDPAKIAQRLLLPSVSTPESAHRSLELDTPR</sequence>
<organism evidence="1 2">
    <name type="scientific">Pseudoduganella buxea</name>
    <dbReference type="NCBI Taxonomy" id="1949069"/>
    <lineage>
        <taxon>Bacteria</taxon>
        <taxon>Pseudomonadati</taxon>
        <taxon>Pseudomonadota</taxon>
        <taxon>Betaproteobacteria</taxon>
        <taxon>Burkholderiales</taxon>
        <taxon>Oxalobacteraceae</taxon>
        <taxon>Telluria group</taxon>
        <taxon>Pseudoduganella</taxon>
    </lineage>
</organism>
<name>A0ABQ1LFH7_9BURK</name>
<evidence type="ECO:0008006" key="3">
    <source>
        <dbReference type="Google" id="ProtNLM"/>
    </source>
</evidence>
<dbReference type="Gene3D" id="3.60.21.10">
    <property type="match status" value="1"/>
</dbReference>
<evidence type="ECO:0000313" key="2">
    <source>
        <dbReference type="Proteomes" id="UP000622638"/>
    </source>
</evidence>
<keyword evidence="2" id="KW-1185">Reference proteome</keyword>
<dbReference type="Proteomes" id="UP000622638">
    <property type="component" value="Unassembled WGS sequence"/>
</dbReference>
<protein>
    <recommendedName>
        <fullName evidence="3">Metallophosphatase family protein</fullName>
    </recommendedName>
</protein>
<evidence type="ECO:0000313" key="1">
    <source>
        <dbReference type="EMBL" id="GGC22971.1"/>
    </source>
</evidence>